<organism evidence="3 4">
    <name type="scientific">Litorisediminicola beolgyonensis</name>
    <dbReference type="NCBI Taxonomy" id="1173614"/>
    <lineage>
        <taxon>Bacteria</taxon>
        <taxon>Pseudomonadati</taxon>
        <taxon>Pseudomonadota</taxon>
        <taxon>Alphaproteobacteria</taxon>
        <taxon>Rhodobacterales</taxon>
        <taxon>Paracoccaceae</taxon>
        <taxon>Litorisediminicola</taxon>
    </lineage>
</organism>
<evidence type="ECO:0000313" key="3">
    <source>
        <dbReference type="EMBL" id="MFD1344047.1"/>
    </source>
</evidence>
<dbReference type="RefSeq" id="WP_386805521.1">
    <property type="nucleotide sequence ID" value="NZ_JBHTMU010000037.1"/>
</dbReference>
<reference evidence="4" key="1">
    <citation type="journal article" date="2019" name="Int. J. Syst. Evol. Microbiol.">
        <title>The Global Catalogue of Microorganisms (GCM) 10K type strain sequencing project: providing services to taxonomists for standard genome sequencing and annotation.</title>
        <authorList>
            <consortium name="The Broad Institute Genomics Platform"/>
            <consortium name="The Broad Institute Genome Sequencing Center for Infectious Disease"/>
            <person name="Wu L."/>
            <person name="Ma J."/>
        </authorList>
    </citation>
    <scope>NUCLEOTIDE SEQUENCE [LARGE SCALE GENOMIC DNA]</scope>
    <source>
        <strain evidence="4">CCUG 62953</strain>
    </source>
</reference>
<keyword evidence="1" id="KW-0812">Transmembrane</keyword>
<dbReference type="EMBL" id="JBHTMU010000037">
    <property type="protein sequence ID" value="MFD1344047.1"/>
    <property type="molecule type" value="Genomic_DNA"/>
</dbReference>
<dbReference type="Proteomes" id="UP001597135">
    <property type="component" value="Unassembled WGS sequence"/>
</dbReference>
<accession>A0ABW3ZMG7</accession>
<evidence type="ECO:0000256" key="2">
    <source>
        <dbReference type="SAM" id="SignalP"/>
    </source>
</evidence>
<keyword evidence="1" id="KW-1133">Transmembrane helix</keyword>
<feature type="signal peptide" evidence="2">
    <location>
        <begin position="1"/>
        <end position="19"/>
    </location>
</feature>
<name>A0ABW3ZMG7_9RHOB</name>
<comment type="caution">
    <text evidence="3">The sequence shown here is derived from an EMBL/GenBank/DDBJ whole genome shotgun (WGS) entry which is preliminary data.</text>
</comment>
<protein>
    <submittedName>
        <fullName evidence="3">Uncharacterized protein</fullName>
    </submittedName>
</protein>
<proteinExistence type="predicted"/>
<sequence length="55" mass="5520">MKPIALSLLLLSTAAPAMAHVETLPHSHGADAPLWGAALLVAALAGIGLAVLRRA</sequence>
<keyword evidence="4" id="KW-1185">Reference proteome</keyword>
<evidence type="ECO:0000256" key="1">
    <source>
        <dbReference type="SAM" id="Phobius"/>
    </source>
</evidence>
<feature type="chain" id="PRO_5046990969" evidence="2">
    <location>
        <begin position="20"/>
        <end position="55"/>
    </location>
</feature>
<keyword evidence="1" id="KW-0472">Membrane</keyword>
<keyword evidence="2" id="KW-0732">Signal</keyword>
<gene>
    <name evidence="3" type="ORF">ACFQ4E_16575</name>
</gene>
<evidence type="ECO:0000313" key="4">
    <source>
        <dbReference type="Proteomes" id="UP001597135"/>
    </source>
</evidence>
<feature type="transmembrane region" description="Helical" evidence="1">
    <location>
        <begin position="35"/>
        <end position="52"/>
    </location>
</feature>